<proteinExistence type="inferred from homology"/>
<dbReference type="PANTHER" id="PTHR48097">
    <property type="entry name" value="L-THREONINE ALDOLASE-RELATED"/>
    <property type="match status" value="1"/>
</dbReference>
<dbReference type="PANTHER" id="PTHR48097:SF9">
    <property type="entry name" value="L-THREONINE ALDOLASE"/>
    <property type="match status" value="1"/>
</dbReference>
<dbReference type="Gene3D" id="3.40.640.10">
    <property type="entry name" value="Type I PLP-dependent aspartate aminotransferase-like (Major domain)"/>
    <property type="match status" value="1"/>
</dbReference>
<dbReference type="InterPro" id="IPR001597">
    <property type="entry name" value="ArAA_b-elim_lyase/Thr_aldolase"/>
</dbReference>
<evidence type="ECO:0000313" key="5">
    <source>
        <dbReference type="EMBL" id="WBL35782.1"/>
    </source>
</evidence>
<dbReference type="PIRSF" id="PIRSF017617">
    <property type="entry name" value="Thr_aldolase"/>
    <property type="match status" value="1"/>
</dbReference>
<dbReference type="InterPro" id="IPR015421">
    <property type="entry name" value="PyrdxlP-dep_Trfase_major"/>
</dbReference>
<evidence type="ECO:0000259" key="4">
    <source>
        <dbReference type="Pfam" id="PF01212"/>
    </source>
</evidence>
<reference evidence="5 6" key="1">
    <citation type="journal article" date="2023" name="ISME J.">
        <title>Thermophilic Dehalococcoidia with unusual traits shed light on an unexpected past.</title>
        <authorList>
            <person name="Palmer M."/>
            <person name="Covington J.K."/>
            <person name="Zhou E.M."/>
            <person name="Thomas S.C."/>
            <person name="Habib N."/>
            <person name="Seymour C.O."/>
            <person name="Lai D."/>
            <person name="Johnston J."/>
            <person name="Hashimi A."/>
            <person name="Jiao J.Y."/>
            <person name="Muok A.R."/>
            <person name="Liu L."/>
            <person name="Xian W.D."/>
            <person name="Zhi X.Y."/>
            <person name="Li M.M."/>
            <person name="Silva L.P."/>
            <person name="Bowen B.P."/>
            <person name="Louie K."/>
            <person name="Briegel A."/>
            <person name="Pett-Ridge J."/>
            <person name="Weber P.K."/>
            <person name="Tocheva E.I."/>
            <person name="Woyke T."/>
            <person name="Northen T.R."/>
            <person name="Mayali X."/>
            <person name="Li W.J."/>
            <person name="Hedlund B.P."/>
        </authorList>
    </citation>
    <scope>NUCLEOTIDE SEQUENCE [LARGE SCALE GENOMIC DNA]</scope>
    <source>
        <strain evidence="5 6">YIM 72310</strain>
    </source>
</reference>
<dbReference type="NCBIfam" id="NF007825">
    <property type="entry name" value="PRK10534.1"/>
    <property type="match status" value="1"/>
</dbReference>
<dbReference type="Gene3D" id="3.90.1150.10">
    <property type="entry name" value="Aspartate Aminotransferase, domain 1"/>
    <property type="match status" value="1"/>
</dbReference>
<sequence length="345" mass="36160">MTAVIDLRSDTVTKPTPGMRAAMAAAEVGDDVFGDDPTVNLLEARAAEAVGKEAAVFVPSGTMANLVALLTHTNPGDEVILGDQSHIFQYEVGGVARVAGLVTRTLANLPDGTIDPAELRAAIRPETIHSPGSRLLCLENTHNRCAGAALPPAAVGELAEIARRRGLAVHLDGARIFNAAAALGVTAAELAAPCDSVSFCFSKGLGAPVGSVLCGSREFVARARRFRKLLGGGMRQAGVLAAAALYALEHHIERLPEDHKHARRLAEGLATLGPFRPLPPQTNIVVVEALEGRVDDWIAAFAAEGVLAVAFGPGRFRMVTHLDVSRADVDEALTRISRIVGAAHR</sequence>
<dbReference type="Pfam" id="PF01212">
    <property type="entry name" value="Beta_elim_lyase"/>
    <property type="match status" value="1"/>
</dbReference>
<evidence type="ECO:0000256" key="2">
    <source>
        <dbReference type="ARBA" id="ARBA00006966"/>
    </source>
</evidence>
<dbReference type="InterPro" id="IPR023603">
    <property type="entry name" value="Low_specificity_L-TA-like"/>
</dbReference>
<protein>
    <submittedName>
        <fullName evidence="5">Low-specificity L-threonine aldolase</fullName>
        <ecNumber evidence="5">4.1.2.48</ecNumber>
    </submittedName>
</protein>
<name>A0ABY7M5E7_9CHLR</name>
<feature type="domain" description="Aromatic amino acid beta-eliminating lyase/threonine aldolase" evidence="4">
    <location>
        <begin position="6"/>
        <end position="288"/>
    </location>
</feature>
<dbReference type="InterPro" id="IPR015422">
    <property type="entry name" value="PyrdxlP-dep_Trfase_small"/>
</dbReference>
<keyword evidence="5" id="KW-0456">Lyase</keyword>
<dbReference type="InterPro" id="IPR015424">
    <property type="entry name" value="PyrdxlP-dep_Trfase"/>
</dbReference>
<dbReference type="GO" id="GO:0016829">
    <property type="term" value="F:lyase activity"/>
    <property type="evidence" value="ECO:0007669"/>
    <property type="project" value="UniProtKB-KW"/>
</dbReference>
<comment type="similarity">
    <text evidence="2">Belongs to the threonine aldolase family.</text>
</comment>
<accession>A0ABY7M5E7</accession>
<keyword evidence="6" id="KW-1185">Reference proteome</keyword>
<dbReference type="SUPFAM" id="SSF53383">
    <property type="entry name" value="PLP-dependent transferases"/>
    <property type="match status" value="1"/>
</dbReference>
<evidence type="ECO:0000313" key="6">
    <source>
        <dbReference type="Proteomes" id="UP001212803"/>
    </source>
</evidence>
<dbReference type="RefSeq" id="WP_270056307.1">
    <property type="nucleotide sequence ID" value="NZ_CP115149.1"/>
</dbReference>
<evidence type="ECO:0000256" key="3">
    <source>
        <dbReference type="ARBA" id="ARBA00022898"/>
    </source>
</evidence>
<dbReference type="Proteomes" id="UP001212803">
    <property type="component" value="Chromosome"/>
</dbReference>
<organism evidence="5 6">
    <name type="scientific">Tepidiforma flava</name>
    <dbReference type="NCBI Taxonomy" id="3004094"/>
    <lineage>
        <taxon>Bacteria</taxon>
        <taxon>Bacillati</taxon>
        <taxon>Chloroflexota</taxon>
        <taxon>Tepidiformia</taxon>
        <taxon>Tepidiformales</taxon>
        <taxon>Tepidiformaceae</taxon>
        <taxon>Tepidiforma</taxon>
    </lineage>
</organism>
<dbReference type="NCBIfam" id="NF041359">
    <property type="entry name" value="GntG_guanitoxin"/>
    <property type="match status" value="1"/>
</dbReference>
<evidence type="ECO:0000256" key="1">
    <source>
        <dbReference type="ARBA" id="ARBA00001933"/>
    </source>
</evidence>
<gene>
    <name evidence="5" type="primary">ltaE</name>
    <name evidence="5" type="ORF">O0235_13570</name>
</gene>
<dbReference type="EMBL" id="CP115149">
    <property type="protein sequence ID" value="WBL35782.1"/>
    <property type="molecule type" value="Genomic_DNA"/>
</dbReference>
<dbReference type="EC" id="4.1.2.48" evidence="5"/>
<comment type="cofactor">
    <cofactor evidence="1">
        <name>pyridoxal 5'-phosphate</name>
        <dbReference type="ChEBI" id="CHEBI:597326"/>
    </cofactor>
</comment>
<keyword evidence="3" id="KW-0663">Pyridoxal phosphate</keyword>